<reference evidence="2 3" key="1">
    <citation type="submission" date="2016-10" db="EMBL/GenBank/DDBJ databases">
        <authorList>
            <person name="de Groot N.N."/>
        </authorList>
    </citation>
    <scope>NUCLEOTIDE SEQUENCE [LARGE SCALE GENOMIC DNA]</scope>
    <source>
        <strain evidence="2 3">IBRC-M10015</strain>
    </source>
</reference>
<dbReference type="Proteomes" id="UP000198856">
    <property type="component" value="Unassembled WGS sequence"/>
</dbReference>
<evidence type="ECO:0000313" key="2">
    <source>
        <dbReference type="EMBL" id="SDK18394.1"/>
    </source>
</evidence>
<gene>
    <name evidence="2" type="ORF">SAMN05216226_1355</name>
</gene>
<name>A0A1G8ZUT3_9EURY</name>
<protein>
    <submittedName>
        <fullName evidence="2">Uncharacterized protein</fullName>
    </submittedName>
</protein>
<sequence length="206" mass="23533">MTENTDSNESQKPGSAHSGCSNHTEQRSSTGCQGSGASPQCDACDTTQYDKLHEVSLGERAYDVCGDCLQFLVDDVEEYHWWDRLTEAHYNRAAEFLRSLDAVWCVKDQAYAGGELWVHTPYCDAAVVRDVCDHFGFQIRWFSVVYPVDDGFECVSEHGPCIEINLTFTAHRSNPLPIEYDIQNDVTYHEIEWLDEYRRLFTSPLE</sequence>
<accession>A0A1G8ZUT3</accession>
<dbReference type="OrthoDB" id="334173at2157"/>
<proteinExistence type="predicted"/>
<dbReference type="EMBL" id="FNFC01000035">
    <property type="protein sequence ID" value="SDK18394.1"/>
    <property type="molecule type" value="Genomic_DNA"/>
</dbReference>
<evidence type="ECO:0000256" key="1">
    <source>
        <dbReference type="SAM" id="MobiDB-lite"/>
    </source>
</evidence>
<dbReference type="RefSeq" id="WP_143414206.1">
    <property type="nucleotide sequence ID" value="NZ_FNFC01000035.1"/>
</dbReference>
<keyword evidence="3" id="KW-1185">Reference proteome</keyword>
<feature type="region of interest" description="Disordered" evidence="1">
    <location>
        <begin position="1"/>
        <end position="35"/>
    </location>
</feature>
<dbReference type="AlphaFoldDB" id="A0A1G8ZUT3"/>
<evidence type="ECO:0000313" key="3">
    <source>
        <dbReference type="Proteomes" id="UP000198856"/>
    </source>
</evidence>
<organism evidence="2 3">
    <name type="scientific">Halovenus aranensis</name>
    <dbReference type="NCBI Taxonomy" id="890420"/>
    <lineage>
        <taxon>Archaea</taxon>
        <taxon>Methanobacteriati</taxon>
        <taxon>Methanobacteriota</taxon>
        <taxon>Stenosarchaea group</taxon>
        <taxon>Halobacteria</taxon>
        <taxon>Halobacteriales</taxon>
        <taxon>Haloarculaceae</taxon>
        <taxon>Halovenus</taxon>
    </lineage>
</organism>